<gene>
    <name evidence="4" type="ORF">CURHAP_LOCUS35208</name>
</gene>
<protein>
    <recommendedName>
        <fullName evidence="6">WPP domain-containing protein</fullName>
    </recommendedName>
</protein>
<dbReference type="Proteomes" id="UP000507222">
    <property type="component" value="Unassembled WGS sequence"/>
</dbReference>
<feature type="compositionally biased region" description="Acidic residues" evidence="2">
    <location>
        <begin position="1"/>
        <end position="12"/>
    </location>
</feature>
<feature type="region of interest" description="Disordered" evidence="2">
    <location>
        <begin position="173"/>
        <end position="192"/>
    </location>
</feature>
<sequence length="687" mass="75359">MDLESESVEDNEVNPQTVFHADDKDNDDGSNEIRNNGSCANVTENVANTRVNHVDTAQPVNLTLPAANSPGGGSPPTVKGHGLKKWKRIKRNFPRDDSDNAVDDSSKVLKRGLSGNGNPVKSKNSPREINHNSEGSVGSVNMLRNVGVVDGFAIHGSSSDSRFAVGSAFAAGADSENSEDRSSKSSTAASVPKAKYELPAVLGHAREKNRMKSTGGKSLNSSAQRAQQGRVQIESSKKHRGDRVKVEKENSYSSVESDSRSSNYVFMQSPILTSNGKHSGRSMSHDGENSDEVHANEQHYSEEVQTGYNKENVGEAEFFSQDDFLADLPWKLKGEKNKNRRSLKDQDPLFESILNLQSVQEALAKCHSVQLPCYPMVSQQLWPCFPQHFLLVLQVGLNKREFCLHLMGSQFKGTGILLFLVSCTIHLGHDINGVMCPHAEVQKFGEIGKEPLSPGDNSVNGSGIPADLSSSDPGISESNLSDHLGYEKIGQTSSKSLEVQVLGLKQSVKLLESQLDESRAMLEVKESKVAELEDMINISKSPKEESGSTIDLEEEKYRELETELEGVFRQMIEAQVEYIAIKRTTQRLKFAAGGQIALLNEQEEVAGEQAQMLNKLGEAEIRAAKLKERAEELGKYGGDIVATEEVFTMQKRFCKITSCLFIQMILLGLAVWFFFLADPPSRVAVPT</sequence>
<feature type="compositionally biased region" description="Basic residues" evidence="2">
    <location>
        <begin position="81"/>
        <end position="92"/>
    </location>
</feature>
<evidence type="ECO:0000313" key="5">
    <source>
        <dbReference type="Proteomes" id="UP000507222"/>
    </source>
</evidence>
<feature type="compositionally biased region" description="Basic and acidic residues" evidence="2">
    <location>
        <begin position="283"/>
        <end position="294"/>
    </location>
</feature>
<evidence type="ECO:0000256" key="3">
    <source>
        <dbReference type="SAM" id="Phobius"/>
    </source>
</evidence>
<dbReference type="PANTHER" id="PTHR34562:SF8">
    <property type="entry name" value="WPP DOMAIN-INTERACTING PROTEIN 1"/>
    <property type="match status" value="1"/>
</dbReference>
<feature type="region of interest" description="Disordered" evidence="2">
    <location>
        <begin position="1"/>
        <end position="39"/>
    </location>
</feature>
<evidence type="ECO:0008006" key="6">
    <source>
        <dbReference type="Google" id="ProtNLM"/>
    </source>
</evidence>
<evidence type="ECO:0000256" key="2">
    <source>
        <dbReference type="SAM" id="MobiDB-lite"/>
    </source>
</evidence>
<feature type="region of interest" description="Disordered" evidence="2">
    <location>
        <begin position="452"/>
        <end position="473"/>
    </location>
</feature>
<dbReference type="InterPro" id="IPR044696">
    <property type="entry name" value="WIP1/2/3"/>
</dbReference>
<feature type="region of interest" description="Disordered" evidence="2">
    <location>
        <begin position="197"/>
        <end position="294"/>
    </location>
</feature>
<dbReference type="PANTHER" id="PTHR34562">
    <property type="entry name" value="WPP DOMAIN-INTERACTING PROTEIN 2"/>
    <property type="match status" value="1"/>
</dbReference>
<feature type="coiled-coil region" evidence="1">
    <location>
        <begin position="508"/>
        <end position="577"/>
    </location>
</feature>
<keyword evidence="3" id="KW-0472">Membrane</keyword>
<feature type="compositionally biased region" description="Low complexity" evidence="2">
    <location>
        <begin position="251"/>
        <end position="265"/>
    </location>
</feature>
<keyword evidence="3" id="KW-0812">Transmembrane</keyword>
<feature type="compositionally biased region" description="Polar residues" evidence="2">
    <location>
        <begin position="215"/>
        <end position="234"/>
    </location>
</feature>
<feature type="region of interest" description="Disordered" evidence="2">
    <location>
        <begin position="62"/>
        <end position="138"/>
    </location>
</feature>
<feature type="transmembrane region" description="Helical" evidence="3">
    <location>
        <begin position="660"/>
        <end position="677"/>
    </location>
</feature>
<dbReference type="AlphaFoldDB" id="A0A6J5V272"/>
<keyword evidence="1" id="KW-0175">Coiled coil</keyword>
<evidence type="ECO:0000256" key="1">
    <source>
        <dbReference type="SAM" id="Coils"/>
    </source>
</evidence>
<name>A0A6J5V272_PRUAR</name>
<accession>A0A6J5V272</accession>
<dbReference type="EMBL" id="CAEKDK010000006">
    <property type="protein sequence ID" value="CAB4281967.1"/>
    <property type="molecule type" value="Genomic_DNA"/>
</dbReference>
<reference evidence="4 5" key="1">
    <citation type="submission" date="2020-05" db="EMBL/GenBank/DDBJ databases">
        <authorList>
            <person name="Campoy J."/>
            <person name="Schneeberger K."/>
            <person name="Spophaly S."/>
        </authorList>
    </citation>
    <scope>NUCLEOTIDE SEQUENCE [LARGE SCALE GENOMIC DNA]</scope>
    <source>
        <strain evidence="4">PruArmRojPasFocal</strain>
    </source>
</reference>
<organism evidence="4 5">
    <name type="scientific">Prunus armeniaca</name>
    <name type="common">Apricot</name>
    <name type="synonym">Armeniaca vulgaris</name>
    <dbReference type="NCBI Taxonomy" id="36596"/>
    <lineage>
        <taxon>Eukaryota</taxon>
        <taxon>Viridiplantae</taxon>
        <taxon>Streptophyta</taxon>
        <taxon>Embryophyta</taxon>
        <taxon>Tracheophyta</taxon>
        <taxon>Spermatophyta</taxon>
        <taxon>Magnoliopsida</taxon>
        <taxon>eudicotyledons</taxon>
        <taxon>Gunneridae</taxon>
        <taxon>Pentapetalae</taxon>
        <taxon>rosids</taxon>
        <taxon>fabids</taxon>
        <taxon>Rosales</taxon>
        <taxon>Rosaceae</taxon>
        <taxon>Amygdaloideae</taxon>
        <taxon>Amygdaleae</taxon>
        <taxon>Prunus</taxon>
    </lineage>
</organism>
<keyword evidence="3" id="KW-1133">Transmembrane helix</keyword>
<evidence type="ECO:0000313" key="4">
    <source>
        <dbReference type="EMBL" id="CAB4281967.1"/>
    </source>
</evidence>
<proteinExistence type="predicted"/>